<dbReference type="GO" id="GO:0000976">
    <property type="term" value="F:transcription cis-regulatory region binding"/>
    <property type="evidence" value="ECO:0007669"/>
    <property type="project" value="TreeGrafter"/>
</dbReference>
<dbReference type="InterPro" id="IPR050109">
    <property type="entry name" value="HTH-type_TetR-like_transc_reg"/>
</dbReference>
<feature type="domain" description="HTH tetR-type" evidence="5">
    <location>
        <begin position="9"/>
        <end position="69"/>
    </location>
</feature>
<dbReference type="PANTHER" id="PTHR30055">
    <property type="entry name" value="HTH-TYPE TRANSCRIPTIONAL REGULATOR RUTR"/>
    <property type="match status" value="1"/>
</dbReference>
<dbReference type="EMBL" id="JFCB01000022">
    <property type="protein sequence ID" value="KES04869.1"/>
    <property type="molecule type" value="Genomic_DNA"/>
</dbReference>
<feature type="DNA-binding region" description="H-T-H motif" evidence="4">
    <location>
        <begin position="32"/>
        <end position="51"/>
    </location>
</feature>
<dbReference type="Proteomes" id="UP000028341">
    <property type="component" value="Unassembled WGS sequence"/>
</dbReference>
<accession>A0A081XMU6</accession>
<dbReference type="Gene3D" id="1.10.357.10">
    <property type="entry name" value="Tetracycline Repressor, domain 2"/>
    <property type="match status" value="1"/>
</dbReference>
<evidence type="ECO:0000259" key="5">
    <source>
        <dbReference type="PROSITE" id="PS50977"/>
    </source>
</evidence>
<dbReference type="RefSeq" id="WP_037937123.1">
    <property type="nucleotide sequence ID" value="NZ_JBFADL010000007.1"/>
</dbReference>
<dbReference type="Pfam" id="PF00440">
    <property type="entry name" value="TetR_N"/>
    <property type="match status" value="1"/>
</dbReference>
<dbReference type="InterPro" id="IPR001647">
    <property type="entry name" value="HTH_TetR"/>
</dbReference>
<sequence>MVRKRYHHGELRRALLDAAEELVRERGDTGWSLREASAQVGVSPSAAYHHFASRDALMHALSERVLAQLGTRMSAAAAETAGPDVDDLRGILAAGRAYIRWITNDPAVARLAFGFRARGYEVACSPHPQDVIEAELDRLVDAGVLSKAARDGAGCTVWAAVHGLGTLLADKLVSLADTEVADLQTERLLRAVLAGLALESTPPRG</sequence>
<protein>
    <submittedName>
        <fullName evidence="6">Transcriptional regulator</fullName>
    </submittedName>
</protein>
<keyword evidence="7" id="KW-1185">Reference proteome</keyword>
<dbReference type="Pfam" id="PF13305">
    <property type="entry name" value="TetR_C_33"/>
    <property type="match status" value="1"/>
</dbReference>
<evidence type="ECO:0000313" key="6">
    <source>
        <dbReference type="EMBL" id="KES04869.1"/>
    </source>
</evidence>
<evidence type="ECO:0000313" key="7">
    <source>
        <dbReference type="Proteomes" id="UP000028341"/>
    </source>
</evidence>
<name>A0A081XMU6_STRTO</name>
<keyword evidence="1" id="KW-0805">Transcription regulation</keyword>
<dbReference type="PROSITE" id="PS50977">
    <property type="entry name" value="HTH_TETR_2"/>
    <property type="match status" value="1"/>
</dbReference>
<gene>
    <name evidence="6" type="ORF">BU52_22770</name>
</gene>
<dbReference type="SUPFAM" id="SSF48498">
    <property type="entry name" value="Tetracyclin repressor-like, C-terminal domain"/>
    <property type="match status" value="1"/>
</dbReference>
<comment type="caution">
    <text evidence="6">The sequence shown here is derived from an EMBL/GenBank/DDBJ whole genome shotgun (WGS) entry which is preliminary data.</text>
</comment>
<evidence type="ECO:0000256" key="2">
    <source>
        <dbReference type="ARBA" id="ARBA00023125"/>
    </source>
</evidence>
<proteinExistence type="predicted"/>
<dbReference type="InterPro" id="IPR036271">
    <property type="entry name" value="Tet_transcr_reg_TetR-rel_C_sf"/>
</dbReference>
<dbReference type="InterPro" id="IPR025996">
    <property type="entry name" value="MT1864/Rv1816-like_C"/>
</dbReference>
<dbReference type="eggNOG" id="COG1309">
    <property type="taxonomic scope" value="Bacteria"/>
</dbReference>
<evidence type="ECO:0000256" key="3">
    <source>
        <dbReference type="ARBA" id="ARBA00023163"/>
    </source>
</evidence>
<dbReference type="OrthoDB" id="3173376at2"/>
<dbReference type="InterPro" id="IPR009057">
    <property type="entry name" value="Homeodomain-like_sf"/>
</dbReference>
<organism evidence="6 7">
    <name type="scientific">Streptomyces toyocaensis</name>
    <dbReference type="NCBI Taxonomy" id="55952"/>
    <lineage>
        <taxon>Bacteria</taxon>
        <taxon>Bacillati</taxon>
        <taxon>Actinomycetota</taxon>
        <taxon>Actinomycetes</taxon>
        <taxon>Kitasatosporales</taxon>
        <taxon>Streptomycetaceae</taxon>
        <taxon>Streptomyces</taxon>
    </lineage>
</organism>
<keyword evidence="3" id="KW-0804">Transcription</keyword>
<keyword evidence="2 4" id="KW-0238">DNA-binding</keyword>
<dbReference type="SUPFAM" id="SSF46689">
    <property type="entry name" value="Homeodomain-like"/>
    <property type="match status" value="1"/>
</dbReference>
<dbReference type="GO" id="GO:0003700">
    <property type="term" value="F:DNA-binding transcription factor activity"/>
    <property type="evidence" value="ECO:0007669"/>
    <property type="project" value="TreeGrafter"/>
</dbReference>
<reference evidence="6 7" key="1">
    <citation type="submission" date="2014-02" db="EMBL/GenBank/DDBJ databases">
        <title>The genome announcement of Streptomyces toyocaensis NRRL15009.</title>
        <authorList>
            <person name="Hong H.-J."/>
            <person name="Kwun M.J."/>
        </authorList>
    </citation>
    <scope>NUCLEOTIDE SEQUENCE [LARGE SCALE GENOMIC DNA]</scope>
    <source>
        <strain evidence="6 7">NRRL 15009</strain>
    </source>
</reference>
<evidence type="ECO:0000256" key="4">
    <source>
        <dbReference type="PROSITE-ProRule" id="PRU00335"/>
    </source>
</evidence>
<dbReference type="PANTHER" id="PTHR30055:SF220">
    <property type="entry name" value="TETR-FAMILY REGULATORY PROTEIN"/>
    <property type="match status" value="1"/>
</dbReference>
<dbReference type="PRINTS" id="PR00455">
    <property type="entry name" value="HTHTETR"/>
</dbReference>
<dbReference type="AlphaFoldDB" id="A0A081XMU6"/>
<evidence type="ECO:0000256" key="1">
    <source>
        <dbReference type="ARBA" id="ARBA00023015"/>
    </source>
</evidence>